<dbReference type="AlphaFoldDB" id="A0A6N2RT21"/>
<proteinExistence type="predicted"/>
<feature type="domain" description="GPI inositol-deacylase PGAP1-like alpha/beta" evidence="1">
    <location>
        <begin position="336"/>
        <end position="386"/>
    </location>
</feature>
<evidence type="ECO:0000259" key="1">
    <source>
        <dbReference type="Pfam" id="PF07819"/>
    </source>
</evidence>
<reference evidence="2" key="1">
    <citation type="submission" date="2019-11" db="EMBL/GenBank/DDBJ databases">
        <authorList>
            <person name="Feng L."/>
        </authorList>
    </citation>
    <scope>NUCLEOTIDE SEQUENCE</scope>
    <source>
        <strain evidence="2">BdentiumLFYP24</strain>
    </source>
</reference>
<dbReference type="Gene3D" id="3.40.50.1820">
    <property type="entry name" value="alpha/beta hydrolase"/>
    <property type="match status" value="1"/>
</dbReference>
<accession>A0A6N2RT21</accession>
<protein>
    <submittedName>
        <fullName evidence="2">Alpha/beta hydrolase family protein</fullName>
    </submittedName>
</protein>
<evidence type="ECO:0000313" key="2">
    <source>
        <dbReference type="EMBL" id="VYS82905.1"/>
    </source>
</evidence>
<dbReference type="SUPFAM" id="SSF53474">
    <property type="entry name" value="alpha/beta-Hydrolases"/>
    <property type="match status" value="1"/>
</dbReference>
<keyword evidence="2" id="KW-0378">Hydrolase</keyword>
<dbReference type="InterPro" id="IPR012908">
    <property type="entry name" value="PGAP1-ab_dom-like"/>
</dbReference>
<dbReference type="Pfam" id="PF07819">
    <property type="entry name" value="PGAP1"/>
    <property type="match status" value="1"/>
</dbReference>
<sequence length="492" mass="53017">MSWQVTSTISGGRRYSTADYNQYLGVATALSDASRTYAVMSNTWNATVLQLQAQRYGTPFAAALGGNGIICNGDDHISFTYDRIIKRCAEHASACNVMAEKLTWLADLVIRAHSLYAQADDRNRRILNELLQATVTTFPKESLAAAGLLSLGGFVFGSAKEGDPNGIHALDSLDWAQEGMMSGAGSVIAGLGGLRGLFHTDEVNIAAKRIAKVTAPGYDLIQGNELSVTQVHANATVVRESHSVADSMEDLRRLAEERLGTIDLGSGLDYGTIAISKYRRKDGSNAWLVTIPGTDGKPDSPFGWPQNVELMSSDSQQRMQADSARMVAEAMERAGIGPDEPVAMIGHSQGGIVAATLASDLKDAYGIEHVVTAGSPVANHPIPESTWVTSVEMDDELVAALDGAVNPNTEHWLTVRGTVSQTSDDGSLFTGTEVQDAPDSKEITHWLKYHQAAYRNASDMGSAALENHERHFRNVIDGDLEEVTYWQGRMSK</sequence>
<dbReference type="EMBL" id="CACRSP010000003">
    <property type="protein sequence ID" value="VYS82905.1"/>
    <property type="molecule type" value="Genomic_DNA"/>
</dbReference>
<dbReference type="InterPro" id="IPR029058">
    <property type="entry name" value="AB_hydrolase_fold"/>
</dbReference>
<organism evidence="2">
    <name type="scientific">Bifidobacterium dentium</name>
    <dbReference type="NCBI Taxonomy" id="1689"/>
    <lineage>
        <taxon>Bacteria</taxon>
        <taxon>Bacillati</taxon>
        <taxon>Actinomycetota</taxon>
        <taxon>Actinomycetes</taxon>
        <taxon>Bifidobacteriales</taxon>
        <taxon>Bifidobacteriaceae</taxon>
        <taxon>Bifidobacterium</taxon>
    </lineage>
</organism>
<name>A0A6N2RT21_9BIFI</name>
<gene>
    <name evidence="2" type="ORF">BDLFYP24_01099</name>
</gene>
<dbReference type="RefSeq" id="WP_156341582.1">
    <property type="nucleotide sequence ID" value="NZ_CACRSP010000003.1"/>
</dbReference>
<dbReference type="GO" id="GO:0016788">
    <property type="term" value="F:hydrolase activity, acting on ester bonds"/>
    <property type="evidence" value="ECO:0007669"/>
    <property type="project" value="InterPro"/>
</dbReference>